<accession>A0A2P2KH25</accession>
<dbReference type="EMBL" id="GGEC01024513">
    <property type="protein sequence ID" value="MBX04997.1"/>
    <property type="molecule type" value="Transcribed_RNA"/>
</dbReference>
<organism evidence="1">
    <name type="scientific">Rhizophora mucronata</name>
    <name type="common">Asiatic mangrove</name>
    <dbReference type="NCBI Taxonomy" id="61149"/>
    <lineage>
        <taxon>Eukaryota</taxon>
        <taxon>Viridiplantae</taxon>
        <taxon>Streptophyta</taxon>
        <taxon>Embryophyta</taxon>
        <taxon>Tracheophyta</taxon>
        <taxon>Spermatophyta</taxon>
        <taxon>Magnoliopsida</taxon>
        <taxon>eudicotyledons</taxon>
        <taxon>Gunneridae</taxon>
        <taxon>Pentapetalae</taxon>
        <taxon>rosids</taxon>
        <taxon>fabids</taxon>
        <taxon>Malpighiales</taxon>
        <taxon>Rhizophoraceae</taxon>
        <taxon>Rhizophora</taxon>
    </lineage>
</organism>
<protein>
    <submittedName>
        <fullName evidence="1">Uncharacterized protein</fullName>
    </submittedName>
</protein>
<proteinExistence type="predicted"/>
<reference evidence="1" key="1">
    <citation type="submission" date="2018-02" db="EMBL/GenBank/DDBJ databases">
        <title>Rhizophora mucronata_Transcriptome.</title>
        <authorList>
            <person name="Meera S.P."/>
            <person name="Sreeshan A."/>
            <person name="Augustine A."/>
        </authorList>
    </citation>
    <scope>NUCLEOTIDE SEQUENCE</scope>
    <source>
        <tissue evidence="1">Leaf</tissue>
    </source>
</reference>
<dbReference type="AlphaFoldDB" id="A0A2P2KH25"/>
<sequence length="18" mass="2099">MNVGLVLTMFYFEVELGH</sequence>
<name>A0A2P2KH25_RHIMU</name>
<evidence type="ECO:0000313" key="1">
    <source>
        <dbReference type="EMBL" id="MBX04997.1"/>
    </source>
</evidence>